<proteinExistence type="predicted"/>
<keyword evidence="3" id="KW-1185">Reference proteome</keyword>
<dbReference type="Pfam" id="PF02342">
    <property type="entry name" value="TerD"/>
    <property type="match status" value="1"/>
</dbReference>
<gene>
    <name evidence="2" type="primary">yceD_2</name>
    <name evidence="2" type="ORF">CLCOL_08440</name>
</gene>
<comment type="caution">
    <text evidence="2">The sequence shown here is derived from an EMBL/GenBank/DDBJ whole genome shotgun (WGS) entry which is preliminary data.</text>
</comment>
<dbReference type="AlphaFoldDB" id="A0A151APU6"/>
<feature type="domain" description="TerD" evidence="1">
    <location>
        <begin position="102"/>
        <end position="285"/>
    </location>
</feature>
<dbReference type="RefSeq" id="WP_061857747.1">
    <property type="nucleotide sequence ID" value="NZ_LTBB01000003.1"/>
</dbReference>
<name>A0A151APU6_9CLOT</name>
<dbReference type="PATRIC" id="fig|1121305.3.peg.858"/>
<dbReference type="Proteomes" id="UP000075374">
    <property type="component" value="Unassembled WGS sequence"/>
</dbReference>
<dbReference type="EMBL" id="LTBB01000003">
    <property type="protein sequence ID" value="KYH29613.1"/>
    <property type="molecule type" value="Genomic_DNA"/>
</dbReference>
<sequence length="290" mass="32299">MNLNINNESKNLRNSQQRRYGNLVIDTTVKVSSGVINLKNPVSVIQRNLTTAQQGINNTSGIINNSGQRIETQNIQPTQDKTVIGKIKDISLKNSVNISCSTSIMRGQKVSINSKTQNLSKILIALEWNVDYRGSEEFDLDTSVFMVDGNNNTAEEDFIFYGNPKSKNGSVSIGEDHNSSLKRAYDSVVQLNLDKVPMNIEKLAFTVTIYDADKRYQSFKQVSGGCFRIIDAQTKNELINYKFGDGLTSETAIVVAEVYRYKNEWKVNPIGNGFNGGLEALCNNYGIEVE</sequence>
<dbReference type="PANTHER" id="PTHR32097:SF17">
    <property type="entry name" value="CAMP-BINDING PROTEIN 1-RELATED"/>
    <property type="match status" value="1"/>
</dbReference>
<dbReference type="Gene3D" id="2.60.60.30">
    <property type="entry name" value="sav2460 like domains"/>
    <property type="match status" value="1"/>
</dbReference>
<dbReference type="InterPro" id="IPR051324">
    <property type="entry name" value="Stress/Tellurium_Resist"/>
</dbReference>
<organism evidence="2 3">
    <name type="scientific">Clostridium colicanis DSM 13634</name>
    <dbReference type="NCBI Taxonomy" id="1121305"/>
    <lineage>
        <taxon>Bacteria</taxon>
        <taxon>Bacillati</taxon>
        <taxon>Bacillota</taxon>
        <taxon>Clostridia</taxon>
        <taxon>Eubacteriales</taxon>
        <taxon>Clostridiaceae</taxon>
        <taxon>Clostridium</taxon>
    </lineage>
</organism>
<protein>
    <submittedName>
        <fullName evidence="2">General stress protein 16U</fullName>
    </submittedName>
</protein>
<accession>A0A151APU6</accession>
<evidence type="ECO:0000313" key="3">
    <source>
        <dbReference type="Proteomes" id="UP000075374"/>
    </source>
</evidence>
<reference evidence="2 3" key="1">
    <citation type="submission" date="2016-02" db="EMBL/GenBank/DDBJ databases">
        <title>Genome sequence of Clostridium colicanis DSM 13634.</title>
        <authorList>
            <person name="Poehlein A."/>
            <person name="Daniel R."/>
        </authorList>
    </citation>
    <scope>NUCLEOTIDE SEQUENCE [LARGE SCALE GENOMIC DNA]</scope>
    <source>
        <strain evidence="2 3">DSM 13634</strain>
    </source>
</reference>
<evidence type="ECO:0000259" key="1">
    <source>
        <dbReference type="Pfam" id="PF02342"/>
    </source>
</evidence>
<evidence type="ECO:0000313" key="2">
    <source>
        <dbReference type="EMBL" id="KYH29613.1"/>
    </source>
</evidence>
<dbReference type="CDD" id="cd06974">
    <property type="entry name" value="TerD_like"/>
    <property type="match status" value="1"/>
</dbReference>
<dbReference type="InterPro" id="IPR003325">
    <property type="entry name" value="TerD"/>
</dbReference>
<dbReference type="PANTHER" id="PTHR32097">
    <property type="entry name" value="CAMP-BINDING PROTEIN 1-RELATED"/>
    <property type="match status" value="1"/>
</dbReference>
<dbReference type="STRING" id="1121305.CLCOL_08440"/>